<dbReference type="GO" id="GO:0051014">
    <property type="term" value="P:actin filament severing"/>
    <property type="evidence" value="ECO:0007669"/>
    <property type="project" value="TreeGrafter"/>
</dbReference>
<protein>
    <submittedName>
        <fullName evidence="1">Supervillin</fullName>
    </submittedName>
</protein>
<dbReference type="STRING" id="407821.A0A087UUH2"/>
<dbReference type="Gene3D" id="3.40.20.10">
    <property type="entry name" value="Severin"/>
    <property type="match status" value="2"/>
</dbReference>
<dbReference type="Proteomes" id="UP000054359">
    <property type="component" value="Unassembled WGS sequence"/>
</dbReference>
<dbReference type="GO" id="GO:0008154">
    <property type="term" value="P:actin polymerization or depolymerization"/>
    <property type="evidence" value="ECO:0007669"/>
    <property type="project" value="TreeGrafter"/>
</dbReference>
<organism evidence="1 2">
    <name type="scientific">Stegodyphus mimosarum</name>
    <name type="common">African social velvet spider</name>
    <dbReference type="NCBI Taxonomy" id="407821"/>
    <lineage>
        <taxon>Eukaryota</taxon>
        <taxon>Metazoa</taxon>
        <taxon>Ecdysozoa</taxon>
        <taxon>Arthropoda</taxon>
        <taxon>Chelicerata</taxon>
        <taxon>Arachnida</taxon>
        <taxon>Araneae</taxon>
        <taxon>Araneomorphae</taxon>
        <taxon>Entelegynae</taxon>
        <taxon>Eresoidea</taxon>
        <taxon>Eresidae</taxon>
        <taxon>Stegodyphus</taxon>
    </lineage>
</organism>
<dbReference type="EMBL" id="KK121684">
    <property type="protein sequence ID" value="KFM81011.1"/>
    <property type="molecule type" value="Genomic_DNA"/>
</dbReference>
<dbReference type="SMART" id="SM00262">
    <property type="entry name" value="GEL"/>
    <property type="match status" value="1"/>
</dbReference>
<dbReference type="AlphaFoldDB" id="A0A087UUH2"/>
<dbReference type="InterPro" id="IPR029006">
    <property type="entry name" value="ADF-H/Gelsolin-like_dom_sf"/>
</dbReference>
<evidence type="ECO:0000313" key="1">
    <source>
        <dbReference type="EMBL" id="KFM81011.1"/>
    </source>
</evidence>
<accession>A0A087UUH2</accession>
<dbReference type="GO" id="GO:0005737">
    <property type="term" value="C:cytoplasm"/>
    <property type="evidence" value="ECO:0007669"/>
    <property type="project" value="TreeGrafter"/>
</dbReference>
<keyword evidence="2" id="KW-1185">Reference proteome</keyword>
<gene>
    <name evidence="1" type="ORF">X975_25924</name>
</gene>
<dbReference type="PANTHER" id="PTHR11977">
    <property type="entry name" value="VILLIN"/>
    <property type="match status" value="1"/>
</dbReference>
<evidence type="ECO:0000313" key="2">
    <source>
        <dbReference type="Proteomes" id="UP000054359"/>
    </source>
</evidence>
<dbReference type="GO" id="GO:0051015">
    <property type="term" value="F:actin filament binding"/>
    <property type="evidence" value="ECO:0007669"/>
    <property type="project" value="InterPro"/>
</dbReference>
<dbReference type="PANTHER" id="PTHR11977:SF45">
    <property type="entry name" value="SUPERVILLIN"/>
    <property type="match status" value="1"/>
</dbReference>
<sequence length="336" mass="39015">MLKPAMIYVFDFGAEMYIWCGKLAPSDLRKSAVSLAKELWDQGYNYSECDINPFSASFDSTIKSKDTTRPSWAIFLKTSQHREPVLFKEKFFDWPNIHPLIVQKTYNENSSKNAAVTTSISDLKPCDYRPMLENEVEEPDTILENSHIGRGLEYHDEAERRHFRISTISHKHWHISEYGYKVLPEESWGQFHSCDTYVVRWQYMISNTGRTLKGDASRHSFVGRKRWAYFFWQGEHSTITEKGASALMTIELDDGKGPHVRVISGKEPPCFLNLFHGQMIVYYGRRDEISEKETENYDEPWKAFILRGDMKTEAVLNEVKLSKGSLRSQTSFAFVN</sequence>
<reference evidence="1 2" key="1">
    <citation type="submission" date="2013-11" db="EMBL/GenBank/DDBJ databases">
        <title>Genome sequencing of Stegodyphus mimosarum.</title>
        <authorList>
            <person name="Bechsgaard J."/>
        </authorList>
    </citation>
    <scope>NUCLEOTIDE SEQUENCE [LARGE SCALE GENOMIC DNA]</scope>
</reference>
<dbReference type="GO" id="GO:0051016">
    <property type="term" value="P:barbed-end actin filament capping"/>
    <property type="evidence" value="ECO:0007669"/>
    <property type="project" value="TreeGrafter"/>
</dbReference>
<proteinExistence type="predicted"/>
<dbReference type="OrthoDB" id="6414989at2759"/>
<dbReference type="GO" id="GO:0015629">
    <property type="term" value="C:actin cytoskeleton"/>
    <property type="evidence" value="ECO:0007669"/>
    <property type="project" value="TreeGrafter"/>
</dbReference>
<dbReference type="GO" id="GO:0005546">
    <property type="term" value="F:phosphatidylinositol-4,5-bisphosphate binding"/>
    <property type="evidence" value="ECO:0007669"/>
    <property type="project" value="TreeGrafter"/>
</dbReference>
<dbReference type="InterPro" id="IPR007122">
    <property type="entry name" value="Villin/Gelsolin"/>
</dbReference>
<feature type="non-terminal residue" evidence="1">
    <location>
        <position position="336"/>
    </location>
</feature>
<name>A0A087UUH2_STEMI</name>
<dbReference type="OMA" id="HWHISEY"/>
<dbReference type="SUPFAM" id="SSF55753">
    <property type="entry name" value="Actin depolymerizing proteins"/>
    <property type="match status" value="2"/>
</dbReference>